<feature type="compositionally biased region" description="Low complexity" evidence="3">
    <location>
        <begin position="223"/>
        <end position="240"/>
    </location>
</feature>
<organism evidence="5">
    <name type="scientific">Magallana gigas</name>
    <name type="common">Pacific oyster</name>
    <name type="synonym">Crassostrea gigas</name>
    <dbReference type="NCBI Taxonomy" id="29159"/>
    <lineage>
        <taxon>Eukaryota</taxon>
        <taxon>Metazoa</taxon>
        <taxon>Spiralia</taxon>
        <taxon>Lophotrochozoa</taxon>
        <taxon>Mollusca</taxon>
        <taxon>Bivalvia</taxon>
        <taxon>Autobranchia</taxon>
        <taxon>Pteriomorphia</taxon>
        <taxon>Ostreida</taxon>
        <taxon>Ostreoidea</taxon>
        <taxon>Ostreidae</taxon>
        <taxon>Magallana</taxon>
    </lineage>
</organism>
<dbReference type="InterPro" id="IPR038822">
    <property type="entry name" value="Vertnin-like"/>
</dbReference>
<dbReference type="PANTHER" id="PTHR16081">
    <property type="entry name" value="VERTNIN"/>
    <property type="match status" value="1"/>
</dbReference>
<comment type="similarity">
    <text evidence="1">Belongs to the vertnin family.</text>
</comment>
<dbReference type="GO" id="GO:0006357">
    <property type="term" value="P:regulation of transcription by RNA polymerase II"/>
    <property type="evidence" value="ECO:0007669"/>
    <property type="project" value="TreeGrafter"/>
</dbReference>
<protein>
    <recommendedName>
        <fullName evidence="2">Vertnin</fullName>
    </recommendedName>
</protein>
<dbReference type="HOGENOM" id="CLU_804749_0_0_1"/>
<name>K1PTW9_MAGGI</name>
<feature type="domain" description="OTU" evidence="4">
    <location>
        <begin position="51"/>
        <end position="139"/>
    </location>
</feature>
<dbReference type="PANTHER" id="PTHR16081:SF0">
    <property type="entry name" value="VERTNIN"/>
    <property type="match status" value="1"/>
</dbReference>
<sequence length="345" mass="39066">MRRELEILPKIEIRHRASDDQLSACTKDFVSEAILRRCGMTDRGIPLKSLSDGSCLFSSASIAITGDNRFVTELRVRTCVEMVTNHEIYKALPNAPDLLDTSPSFDESSLDCAKPHGFSSQWTIYALSNVLQTHINVIYPPMNGKQDRPFKVFNATCSPRTDVEADRTIKIMWSNISPNFPERGSWTANHFVPLADREIPQEAESSTNFDLADSFELDSFMSTSSSERPLTSSPITSSSPAPEVPTKTAKYHPHGTLNNGTFMETDELFNILFGNKVLEHKYETIPNVTKENIGFLIDNQENMEREKNGQHRKYEDNCGVWGKVSLKTHHFVVDNDKFKYVDFKE</sequence>
<dbReference type="InterPro" id="IPR047273">
    <property type="entry name" value="VRTN_OTU_dom"/>
</dbReference>
<dbReference type="Gene3D" id="3.90.70.80">
    <property type="match status" value="1"/>
</dbReference>
<feature type="region of interest" description="Disordered" evidence="3">
    <location>
        <begin position="223"/>
        <end position="255"/>
    </location>
</feature>
<evidence type="ECO:0000259" key="4">
    <source>
        <dbReference type="Pfam" id="PF02338"/>
    </source>
</evidence>
<dbReference type="Pfam" id="PF02338">
    <property type="entry name" value="OTU"/>
    <property type="match status" value="1"/>
</dbReference>
<dbReference type="EMBL" id="JH817536">
    <property type="protein sequence ID" value="EKC25073.1"/>
    <property type="molecule type" value="Genomic_DNA"/>
</dbReference>
<dbReference type="AlphaFoldDB" id="K1PTW9"/>
<dbReference type="CDD" id="cd22791">
    <property type="entry name" value="OTU_VRTN"/>
    <property type="match status" value="1"/>
</dbReference>
<dbReference type="InParanoid" id="K1PTW9"/>
<dbReference type="GO" id="GO:0000785">
    <property type="term" value="C:chromatin"/>
    <property type="evidence" value="ECO:0007669"/>
    <property type="project" value="TreeGrafter"/>
</dbReference>
<evidence type="ECO:0000256" key="1">
    <source>
        <dbReference type="ARBA" id="ARBA00007290"/>
    </source>
</evidence>
<proteinExistence type="inferred from homology"/>
<dbReference type="InterPro" id="IPR003323">
    <property type="entry name" value="OTU_dom"/>
</dbReference>
<evidence type="ECO:0000256" key="3">
    <source>
        <dbReference type="SAM" id="MobiDB-lite"/>
    </source>
</evidence>
<evidence type="ECO:0000256" key="2">
    <source>
        <dbReference type="ARBA" id="ARBA00020188"/>
    </source>
</evidence>
<accession>K1PTW9</accession>
<evidence type="ECO:0000313" key="5">
    <source>
        <dbReference type="EMBL" id="EKC25073.1"/>
    </source>
</evidence>
<reference evidence="5" key="1">
    <citation type="journal article" date="2012" name="Nature">
        <title>The oyster genome reveals stress adaptation and complexity of shell formation.</title>
        <authorList>
            <person name="Zhang G."/>
            <person name="Fang X."/>
            <person name="Guo X."/>
            <person name="Li L."/>
            <person name="Luo R."/>
            <person name="Xu F."/>
            <person name="Yang P."/>
            <person name="Zhang L."/>
            <person name="Wang X."/>
            <person name="Qi H."/>
            <person name="Xiong Z."/>
            <person name="Que H."/>
            <person name="Xie Y."/>
            <person name="Holland P.W."/>
            <person name="Paps J."/>
            <person name="Zhu Y."/>
            <person name="Wu F."/>
            <person name="Chen Y."/>
            <person name="Wang J."/>
            <person name="Peng C."/>
            <person name="Meng J."/>
            <person name="Yang L."/>
            <person name="Liu J."/>
            <person name="Wen B."/>
            <person name="Zhang N."/>
            <person name="Huang Z."/>
            <person name="Zhu Q."/>
            <person name="Feng Y."/>
            <person name="Mount A."/>
            <person name="Hedgecock D."/>
            <person name="Xu Z."/>
            <person name="Liu Y."/>
            <person name="Domazet-Loso T."/>
            <person name="Du Y."/>
            <person name="Sun X."/>
            <person name="Zhang S."/>
            <person name="Liu B."/>
            <person name="Cheng P."/>
            <person name="Jiang X."/>
            <person name="Li J."/>
            <person name="Fan D."/>
            <person name="Wang W."/>
            <person name="Fu W."/>
            <person name="Wang T."/>
            <person name="Wang B."/>
            <person name="Zhang J."/>
            <person name="Peng Z."/>
            <person name="Li Y."/>
            <person name="Li N."/>
            <person name="Wang J."/>
            <person name="Chen M."/>
            <person name="He Y."/>
            <person name="Tan F."/>
            <person name="Song X."/>
            <person name="Zheng Q."/>
            <person name="Huang R."/>
            <person name="Yang H."/>
            <person name="Du X."/>
            <person name="Chen L."/>
            <person name="Yang M."/>
            <person name="Gaffney P.M."/>
            <person name="Wang S."/>
            <person name="Luo L."/>
            <person name="She Z."/>
            <person name="Ming Y."/>
            <person name="Huang W."/>
            <person name="Zhang S."/>
            <person name="Huang B."/>
            <person name="Zhang Y."/>
            <person name="Qu T."/>
            <person name="Ni P."/>
            <person name="Miao G."/>
            <person name="Wang J."/>
            <person name="Wang Q."/>
            <person name="Steinberg C.E."/>
            <person name="Wang H."/>
            <person name="Li N."/>
            <person name="Qian L."/>
            <person name="Zhang G."/>
            <person name="Li Y."/>
            <person name="Yang H."/>
            <person name="Liu X."/>
            <person name="Wang J."/>
            <person name="Yin Y."/>
            <person name="Wang J."/>
        </authorList>
    </citation>
    <scope>NUCLEOTIDE SEQUENCE [LARGE SCALE GENOMIC DNA]</scope>
    <source>
        <strain evidence="5">05x7-T-G4-1.051#20</strain>
    </source>
</reference>
<gene>
    <name evidence="5" type="ORF">CGI_10003739</name>
</gene>